<evidence type="ECO:0000313" key="4">
    <source>
        <dbReference type="EMBL" id="KAI1851482.1"/>
    </source>
</evidence>
<sequence>MALKQRLDTIVASHVASTEDAEVRNKLLAASFILVDHNGIIHSSTAGRLEFPPDSQPYTTSSICWVASLTKLVTAVSLLQLVERGVLDLDADLRTDVPELGALEILRGFDSSDQPVLEPNTRPITLRQLLTHTLGLGYDIPEPDLMRWSRAVGRTATNLDWSLAGFTTPLKFPPGDGWCYGAAYDWAGLLLARVTGQPLSAYMREHIFGPCGMESTTFWPREVDAEGKRTLATAVSDAEPGSGDAGSGLLKPGDRLVPDEHEMESGGAGLYTSPEDYGRFLSALLGHRLLSPQTTELLFRPQLDAAQRAMLRDAVSAAHDSYAPEFPRGTELDHGLGGLINVGDIPGKRRRGSMMWSGLTNGRWWVDRETGIAGAVFTNVIPFGNGVLSRMLDEIERAVYEEFGTR</sequence>
<proteinExistence type="inferred from homology"/>
<protein>
    <recommendedName>
        <fullName evidence="3">Beta-lactamase-related domain-containing protein</fullName>
    </recommendedName>
</protein>
<keyword evidence="5" id="KW-1185">Reference proteome</keyword>
<feature type="domain" description="Beta-lactamase-related" evidence="3">
    <location>
        <begin position="25"/>
        <end position="379"/>
    </location>
</feature>
<name>A0A9Q0AIT5_9PEZI</name>
<dbReference type="PANTHER" id="PTHR43283:SF17">
    <property type="entry name" value="(LOVD), PUTATIVE (AFU_ORTHOLOGUE AFUA_5G00920)-RELATED"/>
    <property type="match status" value="1"/>
</dbReference>
<dbReference type="AlphaFoldDB" id="A0A9Q0AIT5"/>
<comment type="similarity">
    <text evidence="1">Belongs to the class-A beta-lactamase family.</text>
</comment>
<dbReference type="GO" id="GO:0016787">
    <property type="term" value="F:hydrolase activity"/>
    <property type="evidence" value="ECO:0007669"/>
    <property type="project" value="UniProtKB-KW"/>
</dbReference>
<accession>A0A9Q0AIT5</accession>
<dbReference type="EMBL" id="JAFIMR010000065">
    <property type="protein sequence ID" value="KAI1851482.1"/>
    <property type="molecule type" value="Genomic_DNA"/>
</dbReference>
<comment type="caution">
    <text evidence="4">The sequence shown here is derived from an EMBL/GenBank/DDBJ whole genome shotgun (WGS) entry which is preliminary data.</text>
</comment>
<dbReference type="InterPro" id="IPR001466">
    <property type="entry name" value="Beta-lactam-related"/>
</dbReference>
<evidence type="ECO:0000256" key="2">
    <source>
        <dbReference type="ARBA" id="ARBA00022801"/>
    </source>
</evidence>
<keyword evidence="2" id="KW-0378">Hydrolase</keyword>
<dbReference type="Pfam" id="PF00144">
    <property type="entry name" value="Beta-lactamase"/>
    <property type="match status" value="1"/>
</dbReference>
<dbReference type="PANTHER" id="PTHR43283">
    <property type="entry name" value="BETA-LACTAMASE-RELATED"/>
    <property type="match status" value="1"/>
</dbReference>
<evidence type="ECO:0000256" key="1">
    <source>
        <dbReference type="ARBA" id="ARBA00009009"/>
    </source>
</evidence>
<dbReference type="Proteomes" id="UP000829685">
    <property type="component" value="Unassembled WGS sequence"/>
</dbReference>
<gene>
    <name evidence="4" type="ORF">JX265_013229</name>
</gene>
<dbReference type="InterPro" id="IPR050789">
    <property type="entry name" value="Diverse_Enzym_Activities"/>
</dbReference>
<organism evidence="4 5">
    <name type="scientific">Neoarthrinium moseri</name>
    <dbReference type="NCBI Taxonomy" id="1658444"/>
    <lineage>
        <taxon>Eukaryota</taxon>
        <taxon>Fungi</taxon>
        <taxon>Dikarya</taxon>
        <taxon>Ascomycota</taxon>
        <taxon>Pezizomycotina</taxon>
        <taxon>Sordariomycetes</taxon>
        <taxon>Xylariomycetidae</taxon>
        <taxon>Amphisphaeriales</taxon>
        <taxon>Apiosporaceae</taxon>
        <taxon>Neoarthrinium</taxon>
    </lineage>
</organism>
<reference evidence="4" key="1">
    <citation type="submission" date="2021-03" db="EMBL/GenBank/DDBJ databases">
        <title>Revisited historic fungal species revealed as producer of novel bioactive compounds through whole genome sequencing and comparative genomics.</title>
        <authorList>
            <person name="Vignolle G.A."/>
            <person name="Hochenegger N."/>
            <person name="Mach R.L."/>
            <person name="Mach-Aigner A.R."/>
            <person name="Javad Rahimi M."/>
            <person name="Salim K.A."/>
            <person name="Chan C.M."/>
            <person name="Lim L.B.L."/>
            <person name="Cai F."/>
            <person name="Druzhinina I.S."/>
            <person name="U'Ren J.M."/>
            <person name="Derntl C."/>
        </authorList>
    </citation>
    <scope>NUCLEOTIDE SEQUENCE</scope>
    <source>
        <strain evidence="4">TUCIM 5799</strain>
    </source>
</reference>
<dbReference type="InterPro" id="IPR012338">
    <property type="entry name" value="Beta-lactam/transpept-like"/>
</dbReference>
<dbReference type="Gene3D" id="3.40.710.10">
    <property type="entry name" value="DD-peptidase/beta-lactamase superfamily"/>
    <property type="match status" value="1"/>
</dbReference>
<evidence type="ECO:0000259" key="3">
    <source>
        <dbReference type="Pfam" id="PF00144"/>
    </source>
</evidence>
<evidence type="ECO:0000313" key="5">
    <source>
        <dbReference type="Proteomes" id="UP000829685"/>
    </source>
</evidence>
<dbReference type="SUPFAM" id="SSF56601">
    <property type="entry name" value="beta-lactamase/transpeptidase-like"/>
    <property type="match status" value="1"/>
</dbReference>